<dbReference type="InterPro" id="IPR025618">
    <property type="entry name" value="YtpI"/>
</dbReference>
<feature type="transmembrane region" description="Helical" evidence="1">
    <location>
        <begin position="63"/>
        <end position="83"/>
    </location>
</feature>
<dbReference type="AlphaFoldDB" id="A0A1C7DIM0"/>
<keyword evidence="5" id="KW-1185">Reference proteome</keyword>
<dbReference type="Proteomes" id="UP000092661">
    <property type="component" value="Chromosome"/>
</dbReference>
<keyword evidence="1" id="KW-0812">Transmembrane</keyword>
<gene>
    <name evidence="3" type="ORF">A1A1_10211</name>
    <name evidence="2" type="ORF">BBH88_14395</name>
</gene>
<name>A0A1C7DIM0_9BACL</name>
<evidence type="ECO:0000313" key="4">
    <source>
        <dbReference type="Proteomes" id="UP000004725"/>
    </source>
</evidence>
<evidence type="ECO:0000313" key="5">
    <source>
        <dbReference type="Proteomes" id="UP000092661"/>
    </source>
</evidence>
<protein>
    <recommendedName>
        <fullName evidence="6">YtpI-like protein</fullName>
    </recommendedName>
</protein>
<reference evidence="5" key="2">
    <citation type="submission" date="2016-07" db="EMBL/GenBank/DDBJ databases">
        <authorList>
            <person name="See-Too W.S."/>
        </authorList>
    </citation>
    <scope>NUCLEOTIDE SEQUENCE [LARGE SCALE GENOMIC DNA]</scope>
    <source>
        <strain evidence="5">DSM 14505</strain>
    </source>
</reference>
<dbReference type="eggNOG" id="ENOG503337M">
    <property type="taxonomic scope" value="Bacteria"/>
</dbReference>
<reference evidence="2" key="3">
    <citation type="submission" date="2016-10" db="EMBL/GenBank/DDBJ databases">
        <authorList>
            <person name="See-Too W.S."/>
        </authorList>
    </citation>
    <scope>NUCLEOTIDE SEQUENCE</scope>
    <source>
        <strain evidence="2">DSM 14505</strain>
    </source>
</reference>
<evidence type="ECO:0000256" key="1">
    <source>
        <dbReference type="SAM" id="Phobius"/>
    </source>
</evidence>
<accession>A0A1C7DIM0</accession>
<evidence type="ECO:0000313" key="2">
    <source>
        <dbReference type="EMBL" id="ANU11400.1"/>
    </source>
</evidence>
<evidence type="ECO:0000313" key="3">
    <source>
        <dbReference type="EMBL" id="EIM06653.1"/>
    </source>
</evidence>
<keyword evidence="1" id="KW-0472">Membrane</keyword>
<dbReference type="OrthoDB" id="2453019at2"/>
<dbReference type="EMBL" id="CP016534">
    <property type="protein sequence ID" value="ANU11400.1"/>
    <property type="molecule type" value="Genomic_DNA"/>
</dbReference>
<feature type="transmembrane region" description="Helical" evidence="1">
    <location>
        <begin position="36"/>
        <end position="57"/>
    </location>
</feature>
<keyword evidence="1" id="KW-1133">Transmembrane helix</keyword>
<dbReference type="EMBL" id="AJYB01000027">
    <property type="protein sequence ID" value="EIM06653.1"/>
    <property type="molecule type" value="Genomic_DNA"/>
</dbReference>
<proteinExistence type="predicted"/>
<sequence>MLIFVILIIVSFVFYFYNKTKQFRTRTVLPIRKKWYAARASVALGSFVTFFGINQLFVFQSTITYIVSAVFIVLGLALVYYNYKASRHYHAFLEEEADLNP</sequence>
<dbReference type="KEGG" id="pana:BBH88_14395"/>
<dbReference type="Proteomes" id="UP000004725">
    <property type="component" value="Unassembled WGS sequence"/>
</dbReference>
<dbReference type="Pfam" id="PF14007">
    <property type="entry name" value="YtpI"/>
    <property type="match status" value="1"/>
</dbReference>
<dbReference type="RefSeq" id="WP_006830023.1">
    <property type="nucleotide sequence ID" value="NZ_AJYB01000027.1"/>
</dbReference>
<reference evidence="3 4" key="1">
    <citation type="journal article" date="2012" name="J. Bacteriol.">
        <title>Genome Sequence of the Antarctic Psychrophile Bacterium Planococcus antarcticus DSM 14505.</title>
        <authorList>
            <person name="Margolles A."/>
            <person name="Gueimonde M."/>
            <person name="Sanchez B."/>
        </authorList>
    </citation>
    <scope>NUCLEOTIDE SEQUENCE [LARGE SCALE GENOMIC DNA]</scope>
    <source>
        <strain evidence="3 4">DSM 14505</strain>
    </source>
</reference>
<evidence type="ECO:0008006" key="6">
    <source>
        <dbReference type="Google" id="ProtNLM"/>
    </source>
</evidence>
<organism evidence="3 4">
    <name type="scientific">Planococcus antarcticus DSM 14505</name>
    <dbReference type="NCBI Taxonomy" id="1185653"/>
    <lineage>
        <taxon>Bacteria</taxon>
        <taxon>Bacillati</taxon>
        <taxon>Bacillota</taxon>
        <taxon>Bacilli</taxon>
        <taxon>Bacillales</taxon>
        <taxon>Caryophanaceae</taxon>
        <taxon>Planococcus</taxon>
    </lineage>
</organism>